<protein>
    <submittedName>
        <fullName evidence="6">RS-norcoclaurine 6-O-methyltransferase-like protein</fullName>
    </submittedName>
</protein>
<dbReference type="InterPro" id="IPR001077">
    <property type="entry name" value="COMT_C"/>
</dbReference>
<feature type="domain" description="O-methyltransferase dimerisation" evidence="5">
    <location>
        <begin position="252"/>
        <end position="336"/>
    </location>
</feature>
<sequence length="579" mass="64232">MDFFQLLMRFMVHMKLFAVVDGPEKKYSLTPVSKLLVRAEEKNLVSFAWIQLQAEPMLLWEHLIAGIEGETPPWLVAYKGVPCYEWIGKDPEYNKLFNDAMINHSSLAVPALVQGCAKEGVLEGVRTLAIISAFPHVKCTAMDFAHVLESGPKTPYDDDDSIKILSKCREAIPPKGGKLIIVEIVLELERDGTPELAGSRLWMDLGMGLIGGKERTEDEWKNLLTKADMDSMKNDLITLAMDEEIQGQAQIWKHIYGFAESLTLKCAIELGVPDIIHKHGKPMTLSEIAGELTIPSPNMDRFHRIMRFLVHMKLFTVSDGPEMKYALTPASKLLVRAEEKNLVSFALIQLHADEMLPWHYLIAGIEGETTPWLASHNGVPYYDRVGKDPEYNKLHNDAMTSHTSFVVSALVQGCAKEGVLDGVRSLVDVGGSTGVASKAITNAFPHVKCTVMDFAHVVDAVPKDPKVDFVAGDVFDSVPKADASFLHGFDDDDSIKILNKCREAIPAKGGKLIIVEIVVDIDGTLEFARPRLCMDLELGMFGGKERTKDEWKNLLTKAGFGNYKIIPMAVNEAIIEAYP</sequence>
<dbReference type="InterPro" id="IPR029063">
    <property type="entry name" value="SAM-dependent_MTases_sf"/>
</dbReference>
<dbReference type="Pfam" id="PF08100">
    <property type="entry name" value="Dimerisation"/>
    <property type="match status" value="1"/>
</dbReference>
<evidence type="ECO:0000313" key="7">
    <source>
        <dbReference type="Proteomes" id="UP000283530"/>
    </source>
</evidence>
<dbReference type="Proteomes" id="UP000283530">
    <property type="component" value="Unassembled WGS sequence"/>
</dbReference>
<dbReference type="InterPro" id="IPR036388">
    <property type="entry name" value="WH-like_DNA-bd_sf"/>
</dbReference>
<dbReference type="GO" id="GO:0008171">
    <property type="term" value="F:O-methyltransferase activity"/>
    <property type="evidence" value="ECO:0007669"/>
    <property type="project" value="InterPro"/>
</dbReference>
<dbReference type="SUPFAM" id="SSF53335">
    <property type="entry name" value="S-adenosyl-L-methionine-dependent methyltransferases"/>
    <property type="match status" value="2"/>
</dbReference>
<dbReference type="AlphaFoldDB" id="A0A3S4P872"/>
<keyword evidence="1 6" id="KW-0489">Methyltransferase</keyword>
<dbReference type="OrthoDB" id="1606438at2759"/>
<reference evidence="6 7" key="1">
    <citation type="journal article" date="2019" name="Nat. Plants">
        <title>Stout camphor tree genome fills gaps in understanding of flowering plant genome evolution.</title>
        <authorList>
            <person name="Chaw S.M."/>
            <person name="Liu Y.C."/>
            <person name="Wu Y.W."/>
            <person name="Wang H.Y."/>
            <person name="Lin C.I."/>
            <person name="Wu C.S."/>
            <person name="Ke H.M."/>
            <person name="Chang L.Y."/>
            <person name="Hsu C.Y."/>
            <person name="Yang H.T."/>
            <person name="Sudianto E."/>
            <person name="Hsu M.H."/>
            <person name="Wu K.P."/>
            <person name="Wang L.N."/>
            <person name="Leebens-Mack J.H."/>
            <person name="Tsai I.J."/>
        </authorList>
    </citation>
    <scope>NUCLEOTIDE SEQUENCE [LARGE SCALE GENOMIC DNA]</scope>
    <source>
        <strain evidence="7">cv. Chaw 1501</strain>
        <tissue evidence="6">Young leaves</tissue>
    </source>
</reference>
<evidence type="ECO:0000259" key="4">
    <source>
        <dbReference type="Pfam" id="PF00891"/>
    </source>
</evidence>
<keyword evidence="2 6" id="KW-0808">Transferase</keyword>
<gene>
    <name evidence="6" type="ORF">CKAN_01584500</name>
</gene>
<keyword evidence="3" id="KW-0949">S-adenosyl-L-methionine</keyword>
<name>A0A3S4P872_9MAGN</name>
<dbReference type="InterPro" id="IPR016461">
    <property type="entry name" value="COMT-like"/>
</dbReference>
<dbReference type="PANTHER" id="PTHR11746">
    <property type="entry name" value="O-METHYLTRANSFERASE"/>
    <property type="match status" value="1"/>
</dbReference>
<dbReference type="InterPro" id="IPR036390">
    <property type="entry name" value="WH_DNA-bd_sf"/>
</dbReference>
<organism evidence="6 7">
    <name type="scientific">Cinnamomum micranthum f. kanehirae</name>
    <dbReference type="NCBI Taxonomy" id="337451"/>
    <lineage>
        <taxon>Eukaryota</taxon>
        <taxon>Viridiplantae</taxon>
        <taxon>Streptophyta</taxon>
        <taxon>Embryophyta</taxon>
        <taxon>Tracheophyta</taxon>
        <taxon>Spermatophyta</taxon>
        <taxon>Magnoliopsida</taxon>
        <taxon>Magnoliidae</taxon>
        <taxon>Laurales</taxon>
        <taxon>Lauraceae</taxon>
        <taxon>Cinnamomum</taxon>
    </lineage>
</organism>
<dbReference type="GO" id="GO:0032259">
    <property type="term" value="P:methylation"/>
    <property type="evidence" value="ECO:0007669"/>
    <property type="project" value="UniProtKB-KW"/>
</dbReference>
<dbReference type="FunFam" id="1.10.10.10:FF:000213">
    <property type="entry name" value="Coniferyl alcohol 9-O-methyltransferase"/>
    <property type="match status" value="1"/>
</dbReference>
<dbReference type="InterPro" id="IPR012967">
    <property type="entry name" value="COMT_dimerisation"/>
</dbReference>
<dbReference type="EMBL" id="QPKB01000006">
    <property type="protein sequence ID" value="RWR86921.1"/>
    <property type="molecule type" value="Genomic_DNA"/>
</dbReference>
<dbReference type="Pfam" id="PF00891">
    <property type="entry name" value="Methyltransf_2"/>
    <property type="match status" value="3"/>
</dbReference>
<feature type="domain" description="O-methyltransferase C-terminal" evidence="4">
    <location>
        <begin position="60"/>
        <end position="153"/>
    </location>
</feature>
<comment type="caution">
    <text evidence="6">The sequence shown here is derived from an EMBL/GenBank/DDBJ whole genome shotgun (WGS) entry which is preliminary data.</text>
</comment>
<accession>A0A3S4P872</accession>
<evidence type="ECO:0000256" key="2">
    <source>
        <dbReference type="ARBA" id="ARBA00022679"/>
    </source>
</evidence>
<dbReference type="Gene3D" id="3.40.50.150">
    <property type="entry name" value="Vaccinia Virus protein VP39"/>
    <property type="match status" value="3"/>
</dbReference>
<evidence type="ECO:0000256" key="3">
    <source>
        <dbReference type="ARBA" id="ARBA00022691"/>
    </source>
</evidence>
<dbReference type="PROSITE" id="PS51683">
    <property type="entry name" value="SAM_OMT_II"/>
    <property type="match status" value="1"/>
</dbReference>
<dbReference type="SUPFAM" id="SSF46785">
    <property type="entry name" value="Winged helix' DNA-binding domain"/>
    <property type="match status" value="1"/>
</dbReference>
<evidence type="ECO:0000256" key="1">
    <source>
        <dbReference type="ARBA" id="ARBA00022603"/>
    </source>
</evidence>
<dbReference type="GO" id="GO:0046983">
    <property type="term" value="F:protein dimerization activity"/>
    <property type="evidence" value="ECO:0007669"/>
    <property type="project" value="InterPro"/>
</dbReference>
<evidence type="ECO:0000313" key="6">
    <source>
        <dbReference type="EMBL" id="RWR86921.1"/>
    </source>
</evidence>
<feature type="domain" description="O-methyltransferase C-terminal" evidence="4">
    <location>
        <begin position="156"/>
        <end position="227"/>
    </location>
</feature>
<proteinExistence type="predicted"/>
<keyword evidence="7" id="KW-1185">Reference proteome</keyword>
<feature type="domain" description="O-methyltransferase C-terminal" evidence="4">
    <location>
        <begin position="358"/>
        <end position="560"/>
    </location>
</feature>
<dbReference type="STRING" id="337451.A0A3S4P872"/>
<evidence type="ECO:0000259" key="5">
    <source>
        <dbReference type="Pfam" id="PF08100"/>
    </source>
</evidence>
<dbReference type="Gene3D" id="1.10.10.10">
    <property type="entry name" value="Winged helix-like DNA-binding domain superfamily/Winged helix DNA-binding domain"/>
    <property type="match status" value="2"/>
</dbReference>